<dbReference type="GO" id="GO:0016301">
    <property type="term" value="F:kinase activity"/>
    <property type="evidence" value="ECO:0007669"/>
    <property type="project" value="UniProtKB-KW"/>
</dbReference>
<dbReference type="InterPro" id="IPR015793">
    <property type="entry name" value="Pyrv_Knase_brl"/>
</dbReference>
<dbReference type="Proteomes" id="UP000494256">
    <property type="component" value="Unassembled WGS sequence"/>
</dbReference>
<dbReference type="Pfam" id="PF00224">
    <property type="entry name" value="PK"/>
    <property type="match status" value="1"/>
</dbReference>
<evidence type="ECO:0000256" key="1">
    <source>
        <dbReference type="ARBA" id="ARBA00001958"/>
    </source>
</evidence>
<dbReference type="GO" id="GO:0005524">
    <property type="term" value="F:ATP binding"/>
    <property type="evidence" value="ECO:0007669"/>
    <property type="project" value="UniProtKB-KW"/>
</dbReference>
<comment type="similarity">
    <text evidence="3 13">Belongs to the pyruvate kinase family.</text>
</comment>
<dbReference type="OrthoDB" id="7457502at2759"/>
<keyword evidence="9" id="KW-0067">ATP-binding</keyword>
<evidence type="ECO:0000259" key="14">
    <source>
        <dbReference type="Pfam" id="PF00224"/>
    </source>
</evidence>
<keyword evidence="11 13" id="KW-0324">Glycolysis</keyword>
<evidence type="ECO:0000256" key="9">
    <source>
        <dbReference type="ARBA" id="ARBA00022840"/>
    </source>
</evidence>
<accession>A0A8S0ZZD7</accession>
<sequence length="529" mass="60158">MISITDEHYNNRNYLSSKYKITPRITPIIVTLYDVKVTEFEMQKYIEHGLKIVRFRLTKHTIEEKIKLLDHLKRAVKVFCQKYEICDWPVAVSIDLANGCIFTGFLSEEIPDNFVILKKDSIIELTSDMKYCFKCDAKRIFMNDPYTLPAIPVGAEIYLDFGEVVMVCVKIVNNKTIKCKVIKEGEINDQQKVCIRGVKHLKPALSKRDLEDIEFAKTYKCDIIIINTVRNPLLIEKLKALFKDSHIPLFLSVICDQEGLDNVKEIIAVSDGLVLAREYLACSIEKPGQLLKIQLQVGALCKMQEKHFFVSGHILQESLLIGHLVESDISDVTMALKQGAGLFLRSYSNECTMNQIYTLINNICLDEDPILMKTQHFSDIPCKIPLNAAETCIQASILTAKLVDAKVIIVPTVTGQTVMQLSNICENIFIVAVSKSPVVARKLQLFRGVIALPYDDNTAAFWESEKHPRIKFGAAYAFKFEILKYRCPFVALRKATSCSSYSDQVDVWSLTEKEHVRLQIKLKQSLQGR</sequence>
<evidence type="ECO:0000256" key="11">
    <source>
        <dbReference type="ARBA" id="ARBA00023152"/>
    </source>
</evidence>
<dbReference type="InterPro" id="IPR015806">
    <property type="entry name" value="Pyrv_Knase_insert_dom_sf"/>
</dbReference>
<keyword evidence="12" id="KW-0670">Pyruvate</keyword>
<dbReference type="AlphaFoldDB" id="A0A8S0ZZD7"/>
<dbReference type="InterPro" id="IPR015813">
    <property type="entry name" value="Pyrv/PenolPyrv_kinase-like_dom"/>
</dbReference>
<dbReference type="Gene3D" id="3.40.1380.20">
    <property type="entry name" value="Pyruvate kinase, C-terminal domain"/>
    <property type="match status" value="1"/>
</dbReference>
<dbReference type="InterPro" id="IPR036918">
    <property type="entry name" value="Pyrv_Knase_C_sf"/>
</dbReference>
<dbReference type="SUPFAM" id="SSF50800">
    <property type="entry name" value="PK beta-barrel domain-like"/>
    <property type="match status" value="1"/>
</dbReference>
<keyword evidence="6" id="KW-0479">Metal-binding</keyword>
<dbReference type="GO" id="GO:0004743">
    <property type="term" value="F:pyruvate kinase activity"/>
    <property type="evidence" value="ECO:0007669"/>
    <property type="project" value="UniProtKB-EC"/>
</dbReference>
<keyword evidence="7" id="KW-0547">Nucleotide-binding</keyword>
<evidence type="ECO:0000256" key="12">
    <source>
        <dbReference type="ARBA" id="ARBA00023317"/>
    </source>
</evidence>
<evidence type="ECO:0000313" key="16">
    <source>
        <dbReference type="EMBL" id="CAB3239427.1"/>
    </source>
</evidence>
<evidence type="ECO:0000256" key="5">
    <source>
        <dbReference type="ARBA" id="ARBA00022679"/>
    </source>
</evidence>
<dbReference type="InterPro" id="IPR001697">
    <property type="entry name" value="Pyr_Knase"/>
</dbReference>
<evidence type="ECO:0000256" key="13">
    <source>
        <dbReference type="RuleBase" id="RU000504"/>
    </source>
</evidence>
<evidence type="ECO:0000259" key="15">
    <source>
        <dbReference type="Pfam" id="PF02887"/>
    </source>
</evidence>
<evidence type="ECO:0000256" key="4">
    <source>
        <dbReference type="ARBA" id="ARBA00012142"/>
    </source>
</evidence>
<dbReference type="InterPro" id="IPR040442">
    <property type="entry name" value="Pyrv_kinase-like_dom_sf"/>
</dbReference>
<feature type="domain" description="Pyruvate kinase C-terminal" evidence="15">
    <location>
        <begin position="390"/>
        <end position="482"/>
    </location>
</feature>
<proteinExistence type="inferred from homology"/>
<dbReference type="EC" id="2.7.1.40" evidence="4 13"/>
<evidence type="ECO:0000256" key="7">
    <source>
        <dbReference type="ARBA" id="ARBA00022741"/>
    </source>
</evidence>
<evidence type="ECO:0000256" key="3">
    <source>
        <dbReference type="ARBA" id="ARBA00008663"/>
    </source>
</evidence>
<comment type="catalytic activity">
    <reaction evidence="13">
        <text>pyruvate + ATP = phosphoenolpyruvate + ADP + H(+)</text>
        <dbReference type="Rhea" id="RHEA:18157"/>
        <dbReference type="ChEBI" id="CHEBI:15361"/>
        <dbReference type="ChEBI" id="CHEBI:15378"/>
        <dbReference type="ChEBI" id="CHEBI:30616"/>
        <dbReference type="ChEBI" id="CHEBI:58702"/>
        <dbReference type="ChEBI" id="CHEBI:456216"/>
        <dbReference type="EC" id="2.7.1.40"/>
    </reaction>
</comment>
<comment type="caution">
    <text evidence="16">The sequence shown here is derived from an EMBL/GenBank/DDBJ whole genome shotgun (WGS) entry which is preliminary data.</text>
</comment>
<organism evidence="16 17">
    <name type="scientific">Arctia plantaginis</name>
    <name type="common">Wood tiger moth</name>
    <name type="synonym">Phalaena plantaginis</name>
    <dbReference type="NCBI Taxonomy" id="874455"/>
    <lineage>
        <taxon>Eukaryota</taxon>
        <taxon>Metazoa</taxon>
        <taxon>Ecdysozoa</taxon>
        <taxon>Arthropoda</taxon>
        <taxon>Hexapoda</taxon>
        <taxon>Insecta</taxon>
        <taxon>Pterygota</taxon>
        <taxon>Neoptera</taxon>
        <taxon>Endopterygota</taxon>
        <taxon>Lepidoptera</taxon>
        <taxon>Glossata</taxon>
        <taxon>Ditrysia</taxon>
        <taxon>Noctuoidea</taxon>
        <taxon>Erebidae</taxon>
        <taxon>Arctiinae</taxon>
        <taxon>Arctia</taxon>
    </lineage>
</organism>
<gene>
    <name evidence="16" type="ORF">APLA_LOCUS8694</name>
</gene>
<comment type="cofactor">
    <cofactor evidence="1">
        <name>K(+)</name>
        <dbReference type="ChEBI" id="CHEBI:29103"/>
    </cofactor>
</comment>
<dbReference type="PANTHER" id="PTHR11817">
    <property type="entry name" value="PYRUVATE KINASE"/>
    <property type="match status" value="1"/>
</dbReference>
<protein>
    <recommendedName>
        <fullName evidence="4 13">Pyruvate kinase</fullName>
        <ecNumber evidence="4 13">2.7.1.40</ecNumber>
    </recommendedName>
</protein>
<dbReference type="PRINTS" id="PR01050">
    <property type="entry name" value="PYRUVTKNASE"/>
</dbReference>
<evidence type="ECO:0000256" key="8">
    <source>
        <dbReference type="ARBA" id="ARBA00022777"/>
    </source>
</evidence>
<evidence type="ECO:0000256" key="6">
    <source>
        <dbReference type="ARBA" id="ARBA00022723"/>
    </source>
</evidence>
<dbReference type="Gene3D" id="3.20.20.60">
    <property type="entry name" value="Phosphoenolpyruvate-binding domains"/>
    <property type="match status" value="1"/>
</dbReference>
<evidence type="ECO:0000256" key="10">
    <source>
        <dbReference type="ARBA" id="ARBA00022842"/>
    </source>
</evidence>
<dbReference type="SUPFAM" id="SSF51621">
    <property type="entry name" value="Phosphoenolpyruvate/pyruvate domain"/>
    <property type="match status" value="1"/>
</dbReference>
<keyword evidence="10 13" id="KW-0460">Magnesium</keyword>
<dbReference type="GO" id="GO:0030955">
    <property type="term" value="F:potassium ion binding"/>
    <property type="evidence" value="ECO:0007669"/>
    <property type="project" value="InterPro"/>
</dbReference>
<reference evidence="16 17" key="1">
    <citation type="submission" date="2020-04" db="EMBL/GenBank/DDBJ databases">
        <authorList>
            <person name="Wallbank WR R."/>
            <person name="Pardo Diaz C."/>
            <person name="Kozak K."/>
            <person name="Martin S."/>
            <person name="Jiggins C."/>
            <person name="Moest M."/>
            <person name="Warren A I."/>
            <person name="Byers J.R.P. K."/>
            <person name="Montejo-Kovacevich G."/>
            <person name="Yen C E."/>
        </authorList>
    </citation>
    <scope>NUCLEOTIDE SEQUENCE [LARGE SCALE GENOMIC DNA]</scope>
</reference>
<name>A0A8S0ZZD7_ARCPL</name>
<comment type="pathway">
    <text evidence="2 13">Carbohydrate degradation; glycolysis; pyruvate from D-glyceraldehyde 3-phosphate: step 5/5.</text>
</comment>
<dbReference type="GO" id="GO:0000287">
    <property type="term" value="F:magnesium ion binding"/>
    <property type="evidence" value="ECO:0007669"/>
    <property type="project" value="InterPro"/>
</dbReference>
<keyword evidence="8 13" id="KW-0418">Kinase</keyword>
<keyword evidence="5 13" id="KW-0808">Transferase</keyword>
<dbReference type="SUPFAM" id="SSF52935">
    <property type="entry name" value="PK C-terminal domain-like"/>
    <property type="match status" value="1"/>
</dbReference>
<dbReference type="InterPro" id="IPR015795">
    <property type="entry name" value="Pyrv_Knase_C"/>
</dbReference>
<dbReference type="InterPro" id="IPR011037">
    <property type="entry name" value="Pyrv_Knase-like_insert_dom_sf"/>
</dbReference>
<dbReference type="EMBL" id="CADEBD010000308">
    <property type="protein sequence ID" value="CAB3239427.1"/>
    <property type="molecule type" value="Genomic_DNA"/>
</dbReference>
<dbReference type="Pfam" id="PF02887">
    <property type="entry name" value="PK_C"/>
    <property type="match status" value="1"/>
</dbReference>
<feature type="domain" description="Pyruvate kinase barrel" evidence="14">
    <location>
        <begin position="26"/>
        <end position="341"/>
    </location>
</feature>
<dbReference type="Gene3D" id="2.40.33.10">
    <property type="entry name" value="PK beta-barrel domain-like"/>
    <property type="match status" value="1"/>
</dbReference>
<evidence type="ECO:0000256" key="2">
    <source>
        <dbReference type="ARBA" id="ARBA00004997"/>
    </source>
</evidence>
<evidence type="ECO:0000313" key="17">
    <source>
        <dbReference type="Proteomes" id="UP000494256"/>
    </source>
</evidence>